<dbReference type="STRING" id="579137.Metvu_1563"/>
<dbReference type="HOGENOM" id="CLU_537068_0_0_2"/>
<dbReference type="InterPro" id="IPR021869">
    <property type="entry name" value="RNase_Zc3h12_NYN"/>
</dbReference>
<sequence>MCKNTNILKIMLGLVKYVDVDEIEDLPKVRVKNIEEFLEAHKILGKHVICRYRDNNECIFFFVDNGVIFYIPSEGFKTLEDMVEAKSLGLNAKEYYEYLHFGDIEEYKKYKNSGFESIEEYKKAKELGFIGGLKKLEKEGIAKKIDDKYIIEYLYYGILEEHIFSRDVDLYKFAMSKGFKNFEELANALKLGFGDANEYRDAIKRGFKDAYEYNDALSRGFKTAEEYRIARAVGVSSKKELEEYLKLKKICENFRLETFEEGYLLKILTNLNIDEEITLNKLYNTLKEKERLMKIKKDMLNKLSNSTSPPWYSTKFTTTDDLENYLENSEIISYLGEYLKEKKVFKRIYPPKPSRRMVIIDAISVLNNPHNISEQAISNLIKKIKNAGFKNIIVVMDTATYYKIKEKEICKILLKECEMKVLNSKNDAYRLIIEYIKNFGALVISNASFKDYIMETSDHDLPYKDIKNYIIPFIIENGEINLDIELLRKLYTEVVTKRIEKIKSNVVA</sequence>
<gene>
    <name evidence="2" type="ordered locus">Metvu_1563</name>
</gene>
<dbReference type="eggNOG" id="arCOG06454">
    <property type="taxonomic scope" value="Archaea"/>
</dbReference>
<dbReference type="Pfam" id="PF11977">
    <property type="entry name" value="RNase_Zc3h12a"/>
    <property type="match status" value="1"/>
</dbReference>
<dbReference type="Proteomes" id="UP000002063">
    <property type="component" value="Chromosome"/>
</dbReference>
<dbReference type="Gene3D" id="3.40.50.11980">
    <property type="match status" value="1"/>
</dbReference>
<protein>
    <recommendedName>
        <fullName evidence="1">RNase NYN domain-containing protein</fullName>
    </recommendedName>
</protein>
<evidence type="ECO:0000313" key="2">
    <source>
        <dbReference type="EMBL" id="ACX73416.1"/>
    </source>
</evidence>
<organism evidence="2 3">
    <name type="scientific">Methanocaldococcus vulcanius (strain ATCC 700851 / DSM 12094 / M7)</name>
    <name type="common">Methanococcus vulcanius</name>
    <dbReference type="NCBI Taxonomy" id="579137"/>
    <lineage>
        <taxon>Archaea</taxon>
        <taxon>Methanobacteriati</taxon>
        <taxon>Methanobacteriota</taxon>
        <taxon>Methanomada group</taxon>
        <taxon>Methanococci</taxon>
        <taxon>Methanococcales</taxon>
        <taxon>Methanocaldococcaceae</taxon>
        <taxon>Methanocaldococcus</taxon>
    </lineage>
</organism>
<dbReference type="GeneID" id="8513920"/>
<dbReference type="AlphaFoldDB" id="C9RDN7"/>
<keyword evidence="3" id="KW-1185">Reference proteome</keyword>
<evidence type="ECO:0000313" key="3">
    <source>
        <dbReference type="Proteomes" id="UP000002063"/>
    </source>
</evidence>
<accession>C9RDN7</accession>
<name>C9RDN7_METVM</name>
<proteinExistence type="predicted"/>
<dbReference type="KEGG" id="mvu:Metvu_1563"/>
<dbReference type="EMBL" id="CP001787">
    <property type="protein sequence ID" value="ACX73416.1"/>
    <property type="molecule type" value="Genomic_DNA"/>
</dbReference>
<evidence type="ECO:0000259" key="1">
    <source>
        <dbReference type="Pfam" id="PF11977"/>
    </source>
</evidence>
<feature type="domain" description="RNase NYN" evidence="1">
    <location>
        <begin position="355"/>
        <end position="476"/>
    </location>
</feature>
<dbReference type="RefSeq" id="WP_015733635.1">
    <property type="nucleotide sequence ID" value="NC_013407.1"/>
</dbReference>
<reference evidence="2" key="1">
    <citation type="submission" date="2009-10" db="EMBL/GenBank/DDBJ databases">
        <title>Complete sequence of chromosome of Methanocaldococcus vulcanius M7.</title>
        <authorList>
            <consortium name="US DOE Joint Genome Institute"/>
            <person name="Lucas S."/>
            <person name="Copeland A."/>
            <person name="Lapidus A."/>
            <person name="Glavina del Rio T."/>
            <person name="Dalin E."/>
            <person name="Tice H."/>
            <person name="Bruce D."/>
            <person name="Goodwin L."/>
            <person name="Pitluck S."/>
            <person name="Lcollab F.I."/>
            <person name="Brettin T."/>
            <person name="Detter J.C."/>
            <person name="Han C."/>
            <person name="Tapia R."/>
            <person name="Kuske C.R."/>
            <person name="Schmutz J."/>
            <person name="Larimer F."/>
            <person name="Land M."/>
            <person name="Hauser L."/>
            <person name="Kyrpides N."/>
            <person name="Ovchinikova G."/>
            <person name="Sieprawska-Lupa M."/>
            <person name="Whitman W.B."/>
            <person name="Woyke T."/>
        </authorList>
    </citation>
    <scope>NUCLEOTIDE SEQUENCE [LARGE SCALE GENOMIC DNA]</scope>
    <source>
        <strain evidence="2">M7</strain>
    </source>
</reference>